<evidence type="ECO:0000313" key="2">
    <source>
        <dbReference type="Proteomes" id="UP000297641"/>
    </source>
</evidence>
<accession>A0A7I0HXH8</accession>
<reference evidence="1 2" key="1">
    <citation type="journal article" date="2019" name="PLoS Negl. Trop. Dis.">
        <title>Revisiting the worldwide diversity of Leptospira species in the environment.</title>
        <authorList>
            <person name="Vincent A.T."/>
            <person name="Schiettekatte O."/>
            <person name="Bourhy P."/>
            <person name="Veyrier F.J."/>
            <person name="Picardeau M."/>
        </authorList>
    </citation>
    <scope>NUCLEOTIDE SEQUENCE [LARGE SCALE GENOMIC DNA]</scope>
    <source>
        <strain evidence="1 2">201800273</strain>
    </source>
</reference>
<evidence type="ECO:0000313" key="1">
    <source>
        <dbReference type="EMBL" id="TGL09530.1"/>
    </source>
</evidence>
<protein>
    <submittedName>
        <fullName evidence="1">Uncharacterized protein</fullName>
    </submittedName>
</protein>
<dbReference type="RefSeq" id="WP_135769919.1">
    <property type="nucleotide sequence ID" value="NZ_RQFT01000001.1"/>
</dbReference>
<dbReference type="EMBL" id="RQFT01000001">
    <property type="protein sequence ID" value="TGL09530.1"/>
    <property type="molecule type" value="Genomic_DNA"/>
</dbReference>
<comment type="caution">
    <text evidence="1">The sequence shown here is derived from an EMBL/GenBank/DDBJ whole genome shotgun (WGS) entry which is preliminary data.</text>
</comment>
<dbReference type="AlphaFoldDB" id="A0A7I0HXH8"/>
<proteinExistence type="predicted"/>
<name>A0A7I0HXH8_9LEPT</name>
<gene>
    <name evidence="1" type="ORF">EHQ43_01255</name>
</gene>
<organism evidence="1 2">
    <name type="scientific">Leptospira bouyouniensis</name>
    <dbReference type="NCBI Taxonomy" id="2484911"/>
    <lineage>
        <taxon>Bacteria</taxon>
        <taxon>Pseudomonadati</taxon>
        <taxon>Spirochaetota</taxon>
        <taxon>Spirochaetia</taxon>
        <taxon>Leptospirales</taxon>
        <taxon>Leptospiraceae</taxon>
        <taxon>Leptospira</taxon>
    </lineage>
</organism>
<sequence length="241" mass="28574">MPHENGRIYGSFKKICIPESLLPNEALELTSKLSEIKVKWETGTLSGSEVTYQIVLLYLERRVKRHPFLRMGQKLPNRNSSKEFLELVRFYGMPDTVRYALWKWHIGEWNIQLINFNPSSLEMLETQSKGIRYATISWEHALNGTLVEGKRDAFEHLLHDLAHAYMFFREDYDFEGQKKFFQTMLDEYEEYENYLDKDSVFRQKFEYCISDMNSHPAHLSAYWNAIRKEAGIPIHTAEFKI</sequence>
<dbReference type="Proteomes" id="UP000297641">
    <property type="component" value="Unassembled WGS sequence"/>
</dbReference>